<dbReference type="InterPro" id="IPR002318">
    <property type="entry name" value="Ala-tRNA-lgiase_IIc"/>
</dbReference>
<evidence type="ECO:0000313" key="16">
    <source>
        <dbReference type="Proteomes" id="UP000290244"/>
    </source>
</evidence>
<dbReference type="GO" id="GO:0008270">
    <property type="term" value="F:zinc ion binding"/>
    <property type="evidence" value="ECO:0007669"/>
    <property type="project" value="UniProtKB-UniRule"/>
</dbReference>
<keyword evidence="5 12" id="KW-0479">Metal-binding</keyword>
<dbReference type="InterPro" id="IPR012947">
    <property type="entry name" value="tRNA_SAD"/>
</dbReference>
<feature type="coiled-coil region" evidence="13">
    <location>
        <begin position="725"/>
        <end position="759"/>
    </location>
</feature>
<evidence type="ECO:0000256" key="9">
    <source>
        <dbReference type="ARBA" id="ARBA00022884"/>
    </source>
</evidence>
<keyword evidence="12" id="KW-0963">Cytoplasm</keyword>
<comment type="similarity">
    <text evidence="2 12">Belongs to the class-II aminoacyl-tRNA synthetase family.</text>
</comment>
<keyword evidence="3 12" id="KW-0820">tRNA-binding</keyword>
<dbReference type="GO" id="GO:0005524">
    <property type="term" value="F:ATP binding"/>
    <property type="evidence" value="ECO:0007669"/>
    <property type="project" value="UniProtKB-UniRule"/>
</dbReference>
<dbReference type="PANTHER" id="PTHR11777:SF9">
    <property type="entry name" value="ALANINE--TRNA LIGASE, CYTOPLASMIC"/>
    <property type="match status" value="1"/>
</dbReference>
<name>A0A4P6P2T2_9GAMM</name>
<comment type="catalytic activity">
    <reaction evidence="12">
        <text>tRNA(Ala) + L-alanine + ATP = L-alanyl-tRNA(Ala) + AMP + diphosphate</text>
        <dbReference type="Rhea" id="RHEA:12540"/>
        <dbReference type="Rhea" id="RHEA-COMP:9657"/>
        <dbReference type="Rhea" id="RHEA-COMP:9923"/>
        <dbReference type="ChEBI" id="CHEBI:30616"/>
        <dbReference type="ChEBI" id="CHEBI:33019"/>
        <dbReference type="ChEBI" id="CHEBI:57972"/>
        <dbReference type="ChEBI" id="CHEBI:78442"/>
        <dbReference type="ChEBI" id="CHEBI:78497"/>
        <dbReference type="ChEBI" id="CHEBI:456215"/>
        <dbReference type="EC" id="6.1.1.7"/>
    </reaction>
</comment>
<dbReference type="OrthoDB" id="9803884at2"/>
<dbReference type="InterPro" id="IPR018163">
    <property type="entry name" value="Thr/Ala-tRNA-synth_IIc_edit"/>
</dbReference>
<dbReference type="Gene3D" id="3.30.930.10">
    <property type="entry name" value="Bira Bifunctional Protein, Domain 2"/>
    <property type="match status" value="1"/>
</dbReference>
<dbReference type="SUPFAM" id="SSF101353">
    <property type="entry name" value="Putative anticodon-binding domain of alanyl-tRNA synthetase (AlaRS)"/>
    <property type="match status" value="1"/>
</dbReference>
<keyword evidence="4 12" id="KW-0436">Ligase</keyword>
<keyword evidence="6 12" id="KW-0547">Nucleotide-binding</keyword>
<keyword evidence="9 12" id="KW-0694">RNA-binding</keyword>
<evidence type="ECO:0000256" key="6">
    <source>
        <dbReference type="ARBA" id="ARBA00022741"/>
    </source>
</evidence>
<dbReference type="Proteomes" id="UP000290244">
    <property type="component" value="Chromosome"/>
</dbReference>
<dbReference type="GO" id="GO:0002161">
    <property type="term" value="F:aminoacyl-tRNA deacylase activity"/>
    <property type="evidence" value="ECO:0007669"/>
    <property type="project" value="TreeGrafter"/>
</dbReference>
<dbReference type="RefSeq" id="WP_130600704.1">
    <property type="nucleotide sequence ID" value="NZ_CP034759.1"/>
</dbReference>
<dbReference type="InterPro" id="IPR018162">
    <property type="entry name" value="Ala-tRNA-ligase_IIc_anticod-bd"/>
</dbReference>
<feature type="binding site" evidence="12">
    <location>
        <position position="564"/>
    </location>
    <ligand>
        <name>Zn(2+)</name>
        <dbReference type="ChEBI" id="CHEBI:29105"/>
    </ligand>
</feature>
<keyword evidence="7 12" id="KW-0862">Zinc</keyword>
<gene>
    <name evidence="12 15" type="primary">alaS</name>
    <name evidence="15" type="ORF">EMK97_07020</name>
</gene>
<dbReference type="InterPro" id="IPR050058">
    <property type="entry name" value="Ala-tRNA_ligase"/>
</dbReference>
<dbReference type="CDD" id="cd00673">
    <property type="entry name" value="AlaRS_core"/>
    <property type="match status" value="1"/>
</dbReference>
<keyword evidence="16" id="KW-1185">Reference proteome</keyword>
<evidence type="ECO:0000256" key="12">
    <source>
        <dbReference type="HAMAP-Rule" id="MF_00036"/>
    </source>
</evidence>
<dbReference type="Pfam" id="PF07973">
    <property type="entry name" value="tRNA_SAD"/>
    <property type="match status" value="1"/>
</dbReference>
<evidence type="ECO:0000313" key="15">
    <source>
        <dbReference type="EMBL" id="QBG35484.1"/>
    </source>
</evidence>
<protein>
    <recommendedName>
        <fullName evidence="12">Alanine--tRNA ligase</fullName>
        <ecNumber evidence="12">6.1.1.7</ecNumber>
    </recommendedName>
    <alternativeName>
        <fullName evidence="12">Alanyl-tRNA synthetase</fullName>
        <shortName evidence="12">AlaRS</shortName>
    </alternativeName>
</protein>
<dbReference type="SMART" id="SM00863">
    <property type="entry name" value="tRNA_SAD"/>
    <property type="match status" value="1"/>
</dbReference>
<dbReference type="KEGG" id="lsd:EMK97_07020"/>
<dbReference type="GO" id="GO:0005829">
    <property type="term" value="C:cytosol"/>
    <property type="evidence" value="ECO:0007669"/>
    <property type="project" value="TreeGrafter"/>
</dbReference>
<evidence type="ECO:0000256" key="11">
    <source>
        <dbReference type="ARBA" id="ARBA00023146"/>
    </source>
</evidence>
<dbReference type="PRINTS" id="PR00980">
    <property type="entry name" value="TRNASYNTHALA"/>
</dbReference>
<dbReference type="SUPFAM" id="SSF55186">
    <property type="entry name" value="ThrRS/AlaRS common domain"/>
    <property type="match status" value="1"/>
</dbReference>
<dbReference type="InterPro" id="IPR045864">
    <property type="entry name" value="aa-tRNA-synth_II/BPL/LPL"/>
</dbReference>
<dbReference type="SUPFAM" id="SSF50447">
    <property type="entry name" value="Translation proteins"/>
    <property type="match status" value="1"/>
</dbReference>
<dbReference type="PANTHER" id="PTHR11777">
    <property type="entry name" value="ALANYL-TRNA SYNTHETASE"/>
    <property type="match status" value="1"/>
</dbReference>
<evidence type="ECO:0000256" key="3">
    <source>
        <dbReference type="ARBA" id="ARBA00022555"/>
    </source>
</evidence>
<dbReference type="FunFam" id="3.10.310.40:FF:000001">
    <property type="entry name" value="Alanine--tRNA ligase"/>
    <property type="match status" value="1"/>
</dbReference>
<dbReference type="InterPro" id="IPR023033">
    <property type="entry name" value="Ala_tRNA_ligase_euk/bac"/>
</dbReference>
<dbReference type="Gene3D" id="3.30.980.10">
    <property type="entry name" value="Threonyl-trna Synthetase, Chain A, domain 2"/>
    <property type="match status" value="1"/>
</dbReference>
<evidence type="ECO:0000256" key="2">
    <source>
        <dbReference type="ARBA" id="ARBA00008226"/>
    </source>
</evidence>
<keyword evidence="13" id="KW-0175">Coiled coil</keyword>
<dbReference type="Pfam" id="PF02272">
    <property type="entry name" value="DHHA1"/>
    <property type="match status" value="1"/>
</dbReference>
<proteinExistence type="inferred from homology"/>
<dbReference type="NCBIfam" id="TIGR00344">
    <property type="entry name" value="alaS"/>
    <property type="match status" value="1"/>
</dbReference>
<dbReference type="Gene3D" id="2.40.30.130">
    <property type="match status" value="1"/>
</dbReference>
<dbReference type="HAMAP" id="MF_00036_B">
    <property type="entry name" value="Ala_tRNA_synth_B"/>
    <property type="match status" value="1"/>
</dbReference>
<comment type="domain">
    <text evidence="12">Consists of three domains; the N-terminal catalytic domain, the editing domain and the C-terminal C-Ala domain. The editing domain removes incorrectly charged amino acids, while the C-Ala domain, along with tRNA(Ala), serves as a bridge to cooperatively bring together the editing and aminoacylation centers thus stimulating deacylation of misacylated tRNAs.</text>
</comment>
<feature type="domain" description="Alanyl-transfer RNA synthetases family profile" evidence="14">
    <location>
        <begin position="3"/>
        <end position="709"/>
    </location>
</feature>
<evidence type="ECO:0000256" key="10">
    <source>
        <dbReference type="ARBA" id="ARBA00022917"/>
    </source>
</evidence>
<dbReference type="Gene3D" id="3.30.54.20">
    <property type="match status" value="1"/>
</dbReference>
<comment type="cofactor">
    <cofactor evidence="12">
        <name>Zn(2+)</name>
        <dbReference type="ChEBI" id="CHEBI:29105"/>
    </cofactor>
    <text evidence="12">Binds 1 zinc ion per subunit.</text>
</comment>
<keyword evidence="10 12" id="KW-0648">Protein biosynthesis</keyword>
<dbReference type="InterPro" id="IPR018165">
    <property type="entry name" value="Ala-tRNA-synth_IIc_core"/>
</dbReference>
<dbReference type="InterPro" id="IPR003156">
    <property type="entry name" value="DHHA1_dom"/>
</dbReference>
<evidence type="ECO:0000256" key="13">
    <source>
        <dbReference type="SAM" id="Coils"/>
    </source>
</evidence>
<feature type="binding site" evidence="12">
    <location>
        <position position="666"/>
    </location>
    <ligand>
        <name>Zn(2+)</name>
        <dbReference type="ChEBI" id="CHEBI:29105"/>
    </ligand>
</feature>
<dbReference type="GO" id="GO:0000049">
    <property type="term" value="F:tRNA binding"/>
    <property type="evidence" value="ECO:0007669"/>
    <property type="project" value="UniProtKB-KW"/>
</dbReference>
<dbReference type="EMBL" id="CP034759">
    <property type="protein sequence ID" value="QBG35484.1"/>
    <property type="molecule type" value="Genomic_DNA"/>
</dbReference>
<dbReference type="GO" id="GO:0006419">
    <property type="term" value="P:alanyl-tRNA aminoacylation"/>
    <property type="evidence" value="ECO:0007669"/>
    <property type="project" value="UniProtKB-UniRule"/>
</dbReference>
<organism evidence="15 16">
    <name type="scientific">Litorilituus sediminis</name>
    <dbReference type="NCBI Taxonomy" id="718192"/>
    <lineage>
        <taxon>Bacteria</taxon>
        <taxon>Pseudomonadati</taxon>
        <taxon>Pseudomonadota</taxon>
        <taxon>Gammaproteobacteria</taxon>
        <taxon>Alteromonadales</taxon>
        <taxon>Colwelliaceae</taxon>
        <taxon>Litorilituus</taxon>
    </lineage>
</organism>
<dbReference type="GO" id="GO:0045892">
    <property type="term" value="P:negative regulation of DNA-templated transcription"/>
    <property type="evidence" value="ECO:0007669"/>
    <property type="project" value="TreeGrafter"/>
</dbReference>
<feature type="binding site" evidence="12">
    <location>
        <position position="670"/>
    </location>
    <ligand>
        <name>Zn(2+)</name>
        <dbReference type="ChEBI" id="CHEBI:29105"/>
    </ligand>
</feature>
<dbReference type="InterPro" id="IPR009000">
    <property type="entry name" value="Transl_B-barrel_sf"/>
</dbReference>
<keyword evidence="8 12" id="KW-0067">ATP-binding</keyword>
<evidence type="ECO:0000256" key="4">
    <source>
        <dbReference type="ARBA" id="ARBA00022598"/>
    </source>
</evidence>
<evidence type="ECO:0000259" key="14">
    <source>
        <dbReference type="PROSITE" id="PS50860"/>
    </source>
</evidence>
<dbReference type="FunFam" id="3.30.930.10:FF:000004">
    <property type="entry name" value="Alanine--tRNA ligase"/>
    <property type="match status" value="1"/>
</dbReference>
<dbReference type="PROSITE" id="PS50860">
    <property type="entry name" value="AA_TRNA_LIGASE_II_ALA"/>
    <property type="match status" value="1"/>
</dbReference>
<dbReference type="GO" id="GO:0004813">
    <property type="term" value="F:alanine-tRNA ligase activity"/>
    <property type="evidence" value="ECO:0007669"/>
    <property type="project" value="UniProtKB-UniRule"/>
</dbReference>
<comment type="function">
    <text evidence="12">Catalyzes the attachment of alanine to tRNA(Ala) in a two-step reaction: alanine is first activated by ATP to form Ala-AMP and then transferred to the acceptor end of tRNA(Ala). Also edits incorrectly charged Ser-tRNA(Ala) and Gly-tRNA(Ala) via its editing domain.</text>
</comment>
<dbReference type="AlphaFoldDB" id="A0A4P6P2T2"/>
<dbReference type="FunFam" id="3.30.54.20:FF:000001">
    <property type="entry name" value="Alanine--tRNA ligase"/>
    <property type="match status" value="1"/>
</dbReference>
<evidence type="ECO:0000256" key="1">
    <source>
        <dbReference type="ARBA" id="ARBA00004496"/>
    </source>
</evidence>
<dbReference type="Gene3D" id="3.10.310.40">
    <property type="match status" value="1"/>
</dbReference>
<keyword evidence="11 12" id="KW-0030">Aminoacyl-tRNA synthetase</keyword>
<evidence type="ECO:0000256" key="8">
    <source>
        <dbReference type="ARBA" id="ARBA00022840"/>
    </source>
</evidence>
<dbReference type="InterPro" id="IPR018164">
    <property type="entry name" value="Ala-tRNA-synth_IIc_N"/>
</dbReference>
<feature type="binding site" evidence="12">
    <location>
        <position position="568"/>
    </location>
    <ligand>
        <name>Zn(2+)</name>
        <dbReference type="ChEBI" id="CHEBI:29105"/>
    </ligand>
</feature>
<dbReference type="Pfam" id="PF01411">
    <property type="entry name" value="tRNA-synt_2c"/>
    <property type="match status" value="1"/>
</dbReference>
<accession>A0A4P6P2T2</accession>
<evidence type="ECO:0000256" key="7">
    <source>
        <dbReference type="ARBA" id="ARBA00022833"/>
    </source>
</evidence>
<evidence type="ECO:0000256" key="5">
    <source>
        <dbReference type="ARBA" id="ARBA00022723"/>
    </source>
</evidence>
<dbReference type="FunFam" id="2.40.30.130:FF:000001">
    <property type="entry name" value="Alanine--tRNA ligase"/>
    <property type="match status" value="1"/>
</dbReference>
<reference evidence="15 16" key="1">
    <citation type="submission" date="2018-12" db="EMBL/GenBank/DDBJ databases">
        <title>Complete genome of Litorilituus sediminis.</title>
        <authorList>
            <person name="Liu A."/>
            <person name="Rong J."/>
        </authorList>
    </citation>
    <scope>NUCLEOTIDE SEQUENCE [LARGE SCALE GENOMIC DNA]</scope>
    <source>
        <strain evidence="15 16">JCM 17549</strain>
    </source>
</reference>
<dbReference type="FunFam" id="3.30.980.10:FF:000004">
    <property type="entry name" value="Alanine--tRNA ligase, cytoplasmic"/>
    <property type="match status" value="1"/>
</dbReference>
<dbReference type="EC" id="6.1.1.7" evidence="12"/>
<dbReference type="SUPFAM" id="SSF55681">
    <property type="entry name" value="Class II aaRS and biotin synthetases"/>
    <property type="match status" value="1"/>
</dbReference>
<sequence>MIRSTAEVRQAFLDFFATKQHQIVKSSSLVPGNDATLLFTNAGMVPFKDVFLGAEKRSYTRATSAQRCVRAGGKHNDLENVGYTARHHTFFEMLGNFSFGDYFKEDAISYAWEFLTEVLGLPKEKLLVTVYETDEEAFSFWKNNIGVPEEKIIRIGDKSPNKKYESDNFWSMGDTGPCGPCSEIFYDHGEEIFGGPPGSPDEDGDRFIEIWNIVFMQFNRQANGDMEPLPNPSIDTGMGLERISAIMQDVHSNYEIDLFQALIKDTAALLDCNDLDNKSLRVISDHIRSCCFLIVDGVVPSNEGRGYVLRRIIRRAIRHGHKLEAKGHFFHKLVASLIEQMGEAYPELVQQQHIIEKLLRIEEEQFGRTLDRGMMLLEEILENLEGDTISGDDVFKLYDTYGFPADLTADIARERQLNIDHNGFDVAMGLQRERAQQASQFGTDYNQQLKSDHKTGFKGYDNDSYSATIVELFNNKDQEPVSQLNAGEEGIVILDRTPFYAESGGQVGDTGLLHLDGGVFEVKDTVKLGDAFAHRGVARTDMGVNRRVKAEIDVERRAAIVKNHTATHLLHATLRKVLGEHVTQKGSLCDAEKLRFDFSHFEGVTAEELETIERMVNEEIRRNHVKETESMYIEEAKAKGAMALFGEKYDDEVRVVTLGDFSIELCGGVHVERTGDIGLLKIVSESGIAAGVRRIEAVTANAALDFINQQAETLSGVASLVKTDVANVATKVEQLIGRTKQLEKEISQLKQELAAQAGSDLLSNTIEINGVKVLIADLDGVESKALRGMVDELKNKMQSGIIMLATANGGKVGLIAGVTKDLVAQVKAGELVNMVAQQVGGKGGGRPDMAQAGGSQPENIASALASVQPWLTEKLG</sequence>
<comment type="subcellular location">
    <subcellularLocation>
        <location evidence="1 12">Cytoplasm</location>
    </subcellularLocation>
</comment>
<dbReference type="Gene3D" id="6.10.250.550">
    <property type="match status" value="1"/>
</dbReference>